<dbReference type="RefSeq" id="WP_254674168.1">
    <property type="nucleotide sequence ID" value="NZ_JAMWDU010000003.1"/>
</dbReference>
<comment type="caution">
    <text evidence="3">The sequence shown here is derived from an EMBL/GenBank/DDBJ whole genome shotgun (WGS) entry which is preliminary data.</text>
</comment>
<feature type="binding site" evidence="2">
    <location>
        <position position="93"/>
    </location>
    <ligand>
        <name>Mg(2+)</name>
        <dbReference type="ChEBI" id="CHEBI:18420"/>
        <label>2</label>
    </ligand>
</feature>
<dbReference type="AlphaFoldDB" id="A0A9Q4AMV1"/>
<dbReference type="PANTHER" id="PTHR20854">
    <property type="entry name" value="INOSITOL MONOPHOSPHATASE"/>
    <property type="match status" value="1"/>
</dbReference>
<dbReference type="PANTHER" id="PTHR20854:SF4">
    <property type="entry name" value="INOSITOL-1-MONOPHOSPHATASE-RELATED"/>
    <property type="match status" value="1"/>
</dbReference>
<proteinExistence type="inferred from homology"/>
<feature type="binding site" evidence="2">
    <location>
        <position position="67"/>
    </location>
    <ligand>
        <name>Mg(2+)</name>
        <dbReference type="ChEBI" id="CHEBI:18420"/>
        <label>1</label>
        <note>catalytic</note>
    </ligand>
</feature>
<evidence type="ECO:0000256" key="1">
    <source>
        <dbReference type="ARBA" id="ARBA00009759"/>
    </source>
</evidence>
<dbReference type="GO" id="GO:0046872">
    <property type="term" value="F:metal ion binding"/>
    <property type="evidence" value="ECO:0007669"/>
    <property type="project" value="UniProtKB-KW"/>
</dbReference>
<gene>
    <name evidence="3" type="ORF">NF348_08205</name>
</gene>
<protein>
    <submittedName>
        <fullName evidence="3">Inositol monophosphatase</fullName>
    </submittedName>
</protein>
<reference evidence="3" key="1">
    <citation type="submission" date="2022-06" db="EMBL/GenBank/DDBJ databases">
        <title>Devosia sp. XJ19-45 genome assembly.</title>
        <authorList>
            <person name="Li B."/>
            <person name="Cai M."/>
            <person name="Nie G."/>
            <person name="Li W."/>
        </authorList>
    </citation>
    <scope>NUCLEOTIDE SEQUENCE</scope>
    <source>
        <strain evidence="3">XJ19-45</strain>
    </source>
</reference>
<dbReference type="PRINTS" id="PR00377">
    <property type="entry name" value="IMPHPHTASES"/>
</dbReference>
<dbReference type="InterPro" id="IPR000760">
    <property type="entry name" value="Inositol_monophosphatase-like"/>
</dbReference>
<accession>A0A9Q4AMV1</accession>
<keyword evidence="4" id="KW-1185">Reference proteome</keyword>
<dbReference type="Proteomes" id="UP001060275">
    <property type="component" value="Unassembled WGS sequence"/>
</dbReference>
<comment type="cofactor">
    <cofactor evidence="2">
        <name>Mg(2+)</name>
        <dbReference type="ChEBI" id="CHEBI:18420"/>
    </cofactor>
</comment>
<dbReference type="GO" id="GO:0008934">
    <property type="term" value="F:inositol monophosphate 1-phosphatase activity"/>
    <property type="evidence" value="ECO:0007669"/>
    <property type="project" value="TreeGrafter"/>
</dbReference>
<organism evidence="3 4">
    <name type="scientific">Devosia ureilytica</name>
    <dbReference type="NCBI Taxonomy" id="2952754"/>
    <lineage>
        <taxon>Bacteria</taxon>
        <taxon>Pseudomonadati</taxon>
        <taxon>Pseudomonadota</taxon>
        <taxon>Alphaproteobacteria</taxon>
        <taxon>Hyphomicrobiales</taxon>
        <taxon>Devosiaceae</taxon>
        <taxon>Devosia</taxon>
    </lineage>
</organism>
<dbReference type="GO" id="GO:0007165">
    <property type="term" value="P:signal transduction"/>
    <property type="evidence" value="ECO:0007669"/>
    <property type="project" value="TreeGrafter"/>
</dbReference>
<feature type="binding site" evidence="2">
    <location>
        <position position="90"/>
    </location>
    <ligand>
        <name>Mg(2+)</name>
        <dbReference type="ChEBI" id="CHEBI:18420"/>
        <label>2</label>
    </ligand>
</feature>
<dbReference type="Gene3D" id="3.30.540.10">
    <property type="entry name" value="Fructose-1,6-Bisphosphatase, subunit A, domain 1"/>
    <property type="match status" value="1"/>
</dbReference>
<dbReference type="GO" id="GO:0006020">
    <property type="term" value="P:inositol metabolic process"/>
    <property type="evidence" value="ECO:0007669"/>
    <property type="project" value="TreeGrafter"/>
</dbReference>
<keyword evidence="2" id="KW-0460">Magnesium</keyword>
<comment type="similarity">
    <text evidence="1">Belongs to the inositol monophosphatase superfamily.</text>
</comment>
<keyword evidence="2" id="KW-0479">Metal-binding</keyword>
<feature type="binding site" evidence="2">
    <location>
        <position position="219"/>
    </location>
    <ligand>
        <name>Mg(2+)</name>
        <dbReference type="ChEBI" id="CHEBI:18420"/>
        <label>1</label>
        <note>catalytic</note>
    </ligand>
</feature>
<dbReference type="Pfam" id="PF00459">
    <property type="entry name" value="Inositol_P"/>
    <property type="match status" value="1"/>
</dbReference>
<sequence length="270" mass="29199">MNIDRLAAILKQAAQEEIMPRFRRLDEGMIKTKTGAFDLVTEADVGAERVITAAIKAHRPDYLVIGEEAVAANPKLLESNLDDQIVIFVDPVDGTYNFAGGLPLFAVMAAVVQNGEPVAGVIYDPLGGDVLMAEKGCGAFLAFPDGRMVRQKFADAVPLEEMGGLASTSFLPPDARARVMGNLAKVKMFANYRCAGHEYRLAAGGNVHFLMYNKLMPWDHVGGALIMRECGAHVAKFDGSAYRPSDLGGGLLVAPDQNSWDELRREVFAV</sequence>
<dbReference type="SUPFAM" id="SSF56655">
    <property type="entry name" value="Carbohydrate phosphatase"/>
    <property type="match status" value="1"/>
</dbReference>
<dbReference type="EMBL" id="JAMWDU010000003">
    <property type="protein sequence ID" value="MCP8887083.1"/>
    <property type="molecule type" value="Genomic_DNA"/>
</dbReference>
<evidence type="ECO:0000313" key="4">
    <source>
        <dbReference type="Proteomes" id="UP001060275"/>
    </source>
</evidence>
<name>A0A9Q4AMV1_9HYPH</name>
<evidence type="ECO:0000313" key="3">
    <source>
        <dbReference type="EMBL" id="MCP8887083.1"/>
    </source>
</evidence>
<evidence type="ECO:0000256" key="2">
    <source>
        <dbReference type="PIRSR" id="PIRSR600760-2"/>
    </source>
</evidence>
<dbReference type="Gene3D" id="3.40.190.80">
    <property type="match status" value="1"/>
</dbReference>